<protein>
    <submittedName>
        <fullName evidence="2">Uncharacterized protein</fullName>
    </submittedName>
</protein>
<feature type="compositionally biased region" description="Polar residues" evidence="1">
    <location>
        <begin position="56"/>
        <end position="65"/>
    </location>
</feature>
<gene>
    <name evidence="2" type="ORF">NDU88_004248</name>
</gene>
<name>A0AAV7PEL2_PLEWA</name>
<dbReference type="EMBL" id="JANPWB010000011">
    <property type="protein sequence ID" value="KAJ1125831.1"/>
    <property type="molecule type" value="Genomic_DNA"/>
</dbReference>
<dbReference type="Proteomes" id="UP001066276">
    <property type="component" value="Chromosome 7"/>
</dbReference>
<dbReference type="AlphaFoldDB" id="A0AAV7PEL2"/>
<reference evidence="2" key="1">
    <citation type="journal article" date="2022" name="bioRxiv">
        <title>Sequencing and chromosome-scale assembly of the giantPleurodeles waltlgenome.</title>
        <authorList>
            <person name="Brown T."/>
            <person name="Elewa A."/>
            <person name="Iarovenko S."/>
            <person name="Subramanian E."/>
            <person name="Araus A.J."/>
            <person name="Petzold A."/>
            <person name="Susuki M."/>
            <person name="Suzuki K.-i.T."/>
            <person name="Hayashi T."/>
            <person name="Toyoda A."/>
            <person name="Oliveira C."/>
            <person name="Osipova E."/>
            <person name="Leigh N.D."/>
            <person name="Simon A."/>
            <person name="Yun M.H."/>
        </authorList>
    </citation>
    <scope>NUCLEOTIDE SEQUENCE</scope>
    <source>
        <strain evidence="2">20211129_DDA</strain>
        <tissue evidence="2">Liver</tissue>
    </source>
</reference>
<keyword evidence="3" id="KW-1185">Reference proteome</keyword>
<accession>A0AAV7PEL2</accession>
<evidence type="ECO:0000313" key="2">
    <source>
        <dbReference type="EMBL" id="KAJ1125831.1"/>
    </source>
</evidence>
<evidence type="ECO:0000313" key="3">
    <source>
        <dbReference type="Proteomes" id="UP001066276"/>
    </source>
</evidence>
<feature type="compositionally biased region" description="Polar residues" evidence="1">
    <location>
        <begin position="84"/>
        <end position="99"/>
    </location>
</feature>
<proteinExistence type="predicted"/>
<comment type="caution">
    <text evidence="2">The sequence shown here is derived from an EMBL/GenBank/DDBJ whole genome shotgun (WGS) entry which is preliminary data.</text>
</comment>
<sequence>MALWQPKLDPLQISCDKSCCEWLHTHFKKGPLKACLLVLIRITEELTAEEPKEPSSFRSHITPKNSKARLASSKVESAPDPAPQATSYSSLFNTWNKTT</sequence>
<feature type="region of interest" description="Disordered" evidence="1">
    <location>
        <begin position="49"/>
        <end position="99"/>
    </location>
</feature>
<organism evidence="2 3">
    <name type="scientific">Pleurodeles waltl</name>
    <name type="common">Iberian ribbed newt</name>
    <dbReference type="NCBI Taxonomy" id="8319"/>
    <lineage>
        <taxon>Eukaryota</taxon>
        <taxon>Metazoa</taxon>
        <taxon>Chordata</taxon>
        <taxon>Craniata</taxon>
        <taxon>Vertebrata</taxon>
        <taxon>Euteleostomi</taxon>
        <taxon>Amphibia</taxon>
        <taxon>Batrachia</taxon>
        <taxon>Caudata</taxon>
        <taxon>Salamandroidea</taxon>
        <taxon>Salamandridae</taxon>
        <taxon>Pleurodelinae</taxon>
        <taxon>Pleurodeles</taxon>
    </lineage>
</organism>
<evidence type="ECO:0000256" key="1">
    <source>
        <dbReference type="SAM" id="MobiDB-lite"/>
    </source>
</evidence>